<organism evidence="2 3">
    <name type="scientific">Phytomonospora endophytica</name>
    <dbReference type="NCBI Taxonomy" id="714109"/>
    <lineage>
        <taxon>Bacteria</taxon>
        <taxon>Bacillati</taxon>
        <taxon>Actinomycetota</taxon>
        <taxon>Actinomycetes</taxon>
        <taxon>Micromonosporales</taxon>
        <taxon>Micromonosporaceae</taxon>
        <taxon>Phytomonospora</taxon>
    </lineage>
</organism>
<protein>
    <submittedName>
        <fullName evidence="2">Uncharacterized protein</fullName>
    </submittedName>
</protein>
<dbReference type="RefSeq" id="WP_184787021.1">
    <property type="nucleotide sequence ID" value="NZ_BONT01000045.1"/>
</dbReference>
<feature type="transmembrane region" description="Helical" evidence="1">
    <location>
        <begin position="242"/>
        <end position="264"/>
    </location>
</feature>
<keyword evidence="1" id="KW-0812">Transmembrane</keyword>
<accession>A0A841FA60</accession>
<evidence type="ECO:0000256" key="1">
    <source>
        <dbReference type="SAM" id="Phobius"/>
    </source>
</evidence>
<keyword evidence="1" id="KW-0472">Membrane</keyword>
<feature type="transmembrane region" description="Helical" evidence="1">
    <location>
        <begin position="205"/>
        <end position="230"/>
    </location>
</feature>
<dbReference type="EMBL" id="JACHGT010000004">
    <property type="protein sequence ID" value="MBB6034131.1"/>
    <property type="molecule type" value="Genomic_DNA"/>
</dbReference>
<comment type="caution">
    <text evidence="2">The sequence shown here is derived from an EMBL/GenBank/DDBJ whole genome shotgun (WGS) entry which is preliminary data.</text>
</comment>
<keyword evidence="1" id="KW-1133">Transmembrane helix</keyword>
<dbReference type="Proteomes" id="UP000548476">
    <property type="component" value="Unassembled WGS sequence"/>
</dbReference>
<proteinExistence type="predicted"/>
<feature type="transmembrane region" description="Helical" evidence="1">
    <location>
        <begin position="172"/>
        <end position="193"/>
    </location>
</feature>
<name>A0A841FA60_9ACTN</name>
<reference evidence="2 3" key="1">
    <citation type="submission" date="2020-08" db="EMBL/GenBank/DDBJ databases">
        <title>Genomic Encyclopedia of Type Strains, Phase IV (KMG-IV): sequencing the most valuable type-strain genomes for metagenomic binning, comparative biology and taxonomic classification.</title>
        <authorList>
            <person name="Goeker M."/>
        </authorList>
    </citation>
    <scope>NUCLEOTIDE SEQUENCE [LARGE SCALE GENOMIC DNA]</scope>
    <source>
        <strain evidence="2 3">YIM 65646</strain>
    </source>
</reference>
<keyword evidence="3" id="KW-1185">Reference proteome</keyword>
<dbReference type="AlphaFoldDB" id="A0A841FA60"/>
<gene>
    <name evidence="2" type="ORF">HNR73_001981</name>
</gene>
<feature type="transmembrane region" description="Helical" evidence="1">
    <location>
        <begin position="21"/>
        <end position="41"/>
    </location>
</feature>
<evidence type="ECO:0000313" key="3">
    <source>
        <dbReference type="Proteomes" id="UP000548476"/>
    </source>
</evidence>
<evidence type="ECO:0000313" key="2">
    <source>
        <dbReference type="EMBL" id="MBB6034131.1"/>
    </source>
</evidence>
<sequence>MATALLELPVDRRRDARALRMALTAVASLGLALMLGSFLGWMSTDLSAEDVAELAALVETERPTVVEHDVFDGDRLDPSKLPAWKLLLLGDDRFEAPVDAAVAEWHSFVPEPDRPPYAAAAEEGLAAAGWEVLADDGAPDFVEATKDGVTVDYYVGATFGRVLAVRVEPPSWTVVVAMVVLPILVMAGLFALGRREKRQPAGRQRLSLGLSIAGSVLLLPSAACAPTFFAEEAWTAGRLYDLRLGLLLNLGIALWIAAVALAAIPARADQYSGNAQPPG</sequence>